<evidence type="ECO:0000259" key="2">
    <source>
        <dbReference type="Pfam" id="PF13231"/>
    </source>
</evidence>
<feature type="transmembrane region" description="Helical" evidence="1">
    <location>
        <begin position="216"/>
        <end position="234"/>
    </location>
</feature>
<sequence>MNIMTEFTNILTGAILPAFYLLYQLPLLLASGLLARRFRPHNWFEFFAVAGFLYVLFMTAVPAILGSAGLLTAGSAFVAAWVAGAAVLAVERERPRLKLPPLRLSLPELALLALLCGFLGYQWRAYGYLSAIGTDAMIYHLYYPAVWIATGTVERLTQPGFVTSSYPCYGELIYAWQMVSAGTDFFAKNYQFFFLLLGVFAAISGALAVGFRRMSAIGAGLFVAFTGVVFRNATVANTDIVTGTFLLIGLVFLVTGARRNRPGWFLLAGAGFGMAAGTKYLGLMLAPPALLAAGAAVWFLRPACRRNLLWCISAAAVTASPCFIANWIVAGNPFFPARIGIGEWVLFPNYLDLHAPAIGWSRRAWAFFVNADSNSLHLPNALLLLVFLAAALTGWIGTKRFGRRPFRVKAATVLGAIIVVLLAIQLRVYPSMTQPRQIIPLAMLAAVCGAVPLERLRRFRFFRSGRGMAAVIAALLYLASYRQLHYPTHGLAMLLHYAIGGAILFGFFRSRSRILRIGIAAGTAVFLLLDAGYRFGASQAIASSIRSQFVSPANEEVRQLLDQSATRLGLRIAYCGAYYYNFIGSEGGNTLLSIPVTASGKPDPWDYHSFEEMRIPGSYETWLERLRTAGADFLLVDLRTFPAPEPRIELDWANAHPEEFIRRFDADGLTLFELRRRP</sequence>
<feature type="transmembrane region" description="Helical" evidence="1">
    <location>
        <begin position="490"/>
        <end position="508"/>
    </location>
</feature>
<feature type="transmembrane region" description="Helical" evidence="1">
    <location>
        <begin position="308"/>
        <end position="329"/>
    </location>
</feature>
<proteinExistence type="predicted"/>
<dbReference type="AlphaFoldDB" id="A0A844G5E9"/>
<dbReference type="EMBL" id="VUNS01000018">
    <property type="protein sequence ID" value="MST98373.1"/>
    <property type="molecule type" value="Genomic_DNA"/>
</dbReference>
<feature type="transmembrane region" description="Helical" evidence="1">
    <location>
        <begin position="377"/>
        <end position="396"/>
    </location>
</feature>
<organism evidence="3 4">
    <name type="scientific">Victivallis lenta</name>
    <dbReference type="NCBI Taxonomy" id="2606640"/>
    <lineage>
        <taxon>Bacteria</taxon>
        <taxon>Pseudomonadati</taxon>
        <taxon>Lentisphaerota</taxon>
        <taxon>Lentisphaeria</taxon>
        <taxon>Victivallales</taxon>
        <taxon>Victivallaceae</taxon>
        <taxon>Victivallis</taxon>
    </lineage>
</organism>
<feature type="domain" description="Glycosyltransferase RgtA/B/C/D-like" evidence="2">
    <location>
        <begin position="210"/>
        <end position="317"/>
    </location>
</feature>
<dbReference type="RefSeq" id="WP_154419399.1">
    <property type="nucleotide sequence ID" value="NZ_VUNS01000018.1"/>
</dbReference>
<feature type="transmembrane region" description="Helical" evidence="1">
    <location>
        <begin position="438"/>
        <end position="456"/>
    </location>
</feature>
<gene>
    <name evidence="3" type="ORF">FYJ85_15130</name>
</gene>
<dbReference type="Pfam" id="PF13231">
    <property type="entry name" value="PMT_2"/>
    <property type="match status" value="1"/>
</dbReference>
<dbReference type="InterPro" id="IPR038731">
    <property type="entry name" value="RgtA/B/C-like"/>
</dbReference>
<reference evidence="3 4" key="1">
    <citation type="submission" date="2019-08" db="EMBL/GenBank/DDBJ databases">
        <title>In-depth cultivation of the pig gut microbiome towards novel bacterial diversity and tailored functional studies.</title>
        <authorList>
            <person name="Wylensek D."/>
            <person name="Hitch T.C.A."/>
            <person name="Clavel T."/>
        </authorList>
    </citation>
    <scope>NUCLEOTIDE SEQUENCE [LARGE SCALE GENOMIC DNA]</scope>
    <source>
        <strain evidence="3 4">BBE-744-WT-12</strain>
    </source>
</reference>
<feature type="transmembrane region" description="Helical" evidence="1">
    <location>
        <begin position="190"/>
        <end position="209"/>
    </location>
</feature>
<feature type="transmembrane region" description="Helical" evidence="1">
    <location>
        <begin position="102"/>
        <end position="121"/>
    </location>
</feature>
<feature type="transmembrane region" description="Helical" evidence="1">
    <location>
        <begin position="408"/>
        <end position="426"/>
    </location>
</feature>
<keyword evidence="4" id="KW-1185">Reference proteome</keyword>
<evidence type="ECO:0000256" key="1">
    <source>
        <dbReference type="SAM" id="Phobius"/>
    </source>
</evidence>
<accession>A0A844G5E9</accession>
<keyword evidence="1" id="KW-0812">Transmembrane</keyword>
<feature type="transmembrane region" description="Helical" evidence="1">
    <location>
        <begin position="46"/>
        <end position="65"/>
    </location>
</feature>
<feature type="transmembrane region" description="Helical" evidence="1">
    <location>
        <begin position="14"/>
        <end position="34"/>
    </location>
</feature>
<keyword evidence="1" id="KW-1133">Transmembrane helix</keyword>
<feature type="transmembrane region" description="Helical" evidence="1">
    <location>
        <begin position="284"/>
        <end position="301"/>
    </location>
</feature>
<evidence type="ECO:0000313" key="3">
    <source>
        <dbReference type="EMBL" id="MST98373.1"/>
    </source>
</evidence>
<comment type="caution">
    <text evidence="3">The sequence shown here is derived from an EMBL/GenBank/DDBJ whole genome shotgun (WGS) entry which is preliminary data.</text>
</comment>
<keyword evidence="3" id="KW-0808">Transferase</keyword>
<feature type="transmembrane region" description="Helical" evidence="1">
    <location>
        <begin position="71"/>
        <end position="90"/>
    </location>
</feature>
<dbReference type="GO" id="GO:0016740">
    <property type="term" value="F:transferase activity"/>
    <property type="evidence" value="ECO:0007669"/>
    <property type="project" value="UniProtKB-KW"/>
</dbReference>
<protein>
    <submittedName>
        <fullName evidence="3">Phospholipid carrier-dependent glycosyltransferase</fullName>
    </submittedName>
</protein>
<feature type="transmembrane region" description="Helical" evidence="1">
    <location>
        <begin position="515"/>
        <end position="536"/>
    </location>
</feature>
<name>A0A844G5E9_9BACT</name>
<evidence type="ECO:0000313" key="4">
    <source>
        <dbReference type="Proteomes" id="UP000435649"/>
    </source>
</evidence>
<dbReference type="Proteomes" id="UP000435649">
    <property type="component" value="Unassembled WGS sequence"/>
</dbReference>
<feature type="transmembrane region" description="Helical" evidence="1">
    <location>
        <begin position="468"/>
        <end position="484"/>
    </location>
</feature>
<feature type="transmembrane region" description="Helical" evidence="1">
    <location>
        <begin position="240"/>
        <end position="256"/>
    </location>
</feature>
<keyword evidence="1" id="KW-0472">Membrane</keyword>